<keyword evidence="4" id="KW-1185">Reference proteome</keyword>
<dbReference type="GO" id="GO:0001650">
    <property type="term" value="C:fibrillar center"/>
    <property type="evidence" value="ECO:0000318"/>
    <property type="project" value="GO_Central"/>
</dbReference>
<protein>
    <submittedName>
        <fullName evidence="2 3">Uncharacterized protein</fullName>
    </submittedName>
</protein>
<reference evidence="2 3" key="1">
    <citation type="journal article" date="2010" name="Nature">
        <title>Genome sequencing and analysis of the model grass Brachypodium distachyon.</title>
        <authorList>
            <consortium name="International Brachypodium Initiative"/>
        </authorList>
    </citation>
    <scope>NUCLEOTIDE SEQUENCE [LARGE SCALE GENOMIC DNA]</scope>
    <source>
        <strain evidence="2 3">Bd21</strain>
    </source>
</reference>
<proteinExistence type="predicted"/>
<sequence length="792" mass="87085">MNLSEDWRFVFPVSSVFAPPSFAPSAAASRGPLLFSPAPSRTPLLSLPFPFPPPLTDASTTSGLRHALRSFVDSTSFLPSSDLDSLSEYLLAAPSTPFPAPSNLLAALRARSSGSLILFFPYGENADKVALKPVDLPLATTTTPVSLLFVQSDGFMHPGHRIQQLAAIPARSSWSPEPDHSCDEGFLLAATLYSVSWFCVKTQDSGSHMLVPVAKQGFDAAVVHACWNKHLPSQCAVLLESGELCWFDLDTRCGGKTRLGFGTDDDDCGHWLSCVYGAQPWVVIIASTKAVLLVDLRSVDSGEYKVIAKVGLPGLFETDPFVRTEHYLAFCKAGFDEFHISLVTERHLILLDVRQPLTPVLAWQHGLESPNHVTMFRLSELRPLEDYEWASNSGFAILVGSFSNGECGLFCYGPKEQGCPENSHLYAWDTPSWLSLTGQCYCSNRIMKEVFSTPASGYGNYASQHNADSIVGYYVLPNDLSMLEATSVGFTLVRLTASRKLEMQQYLAFRDLHDDTPCDESGHASRNITSSLSLNTEEENFSTRYRFLKLHFLSEHLKGKLCSALAKHDTSVNKQSGRLVISEDVSAFAEDNSKFSSRPVSDFLCNASVPMSIFEIACQSILNSLPSNILQVTFSQYKDMLSCTKEGLLEYLEVPSCPPSNKPRPFLLAKPSSTGEKLTSKVLTQNAFVGPVLPLHVLLAMELMSKGIGSLSEGETAETDLLSQQTSEILDAFVPEISIADADNCDGWSAPQKLNDKKSYFVYEPQIENKFTHDETARKKEKEKQKPSEDGF</sequence>
<dbReference type="Proteomes" id="UP000008810">
    <property type="component" value="Chromosome 1"/>
</dbReference>
<dbReference type="Gramene" id="KQK22642">
    <property type="protein sequence ID" value="KQK22642"/>
    <property type="gene ID" value="BRADI_1g68550v3"/>
</dbReference>
<reference evidence="2" key="2">
    <citation type="submission" date="2017-06" db="EMBL/GenBank/DDBJ databases">
        <title>WGS assembly of Brachypodium distachyon.</title>
        <authorList>
            <consortium name="The International Brachypodium Initiative"/>
            <person name="Lucas S."/>
            <person name="Harmon-Smith M."/>
            <person name="Lail K."/>
            <person name="Tice H."/>
            <person name="Grimwood J."/>
            <person name="Bruce D."/>
            <person name="Barry K."/>
            <person name="Shu S."/>
            <person name="Lindquist E."/>
            <person name="Wang M."/>
            <person name="Pitluck S."/>
            <person name="Vogel J.P."/>
            <person name="Garvin D.F."/>
            <person name="Mockler T.C."/>
            <person name="Schmutz J."/>
            <person name="Rokhsar D."/>
            <person name="Bevan M.W."/>
        </authorList>
    </citation>
    <scope>NUCLEOTIDE SEQUENCE</scope>
    <source>
        <strain evidence="2">Bd21</strain>
    </source>
</reference>
<dbReference type="EMBL" id="CM000880">
    <property type="protein sequence ID" value="KQK22642.1"/>
    <property type="molecule type" value="Genomic_DNA"/>
</dbReference>
<organism evidence="2">
    <name type="scientific">Brachypodium distachyon</name>
    <name type="common">Purple false brome</name>
    <name type="synonym">Trachynia distachya</name>
    <dbReference type="NCBI Taxonomy" id="15368"/>
    <lineage>
        <taxon>Eukaryota</taxon>
        <taxon>Viridiplantae</taxon>
        <taxon>Streptophyta</taxon>
        <taxon>Embryophyta</taxon>
        <taxon>Tracheophyta</taxon>
        <taxon>Spermatophyta</taxon>
        <taxon>Magnoliopsida</taxon>
        <taxon>Liliopsida</taxon>
        <taxon>Poales</taxon>
        <taxon>Poaceae</taxon>
        <taxon>BOP clade</taxon>
        <taxon>Pooideae</taxon>
        <taxon>Stipodae</taxon>
        <taxon>Brachypodieae</taxon>
        <taxon>Brachypodium</taxon>
    </lineage>
</organism>
<evidence type="ECO:0000313" key="2">
    <source>
        <dbReference type="EMBL" id="KQK22642.1"/>
    </source>
</evidence>
<evidence type="ECO:0000313" key="3">
    <source>
        <dbReference type="EnsemblPlants" id="KQK22642"/>
    </source>
</evidence>
<dbReference type="FunCoup" id="A0A0Q3SCD7">
    <property type="interactions" value="1454"/>
</dbReference>
<evidence type="ECO:0000313" key="4">
    <source>
        <dbReference type="Proteomes" id="UP000008810"/>
    </source>
</evidence>
<name>A0A0Q3SCD7_BRADI</name>
<evidence type="ECO:0000256" key="1">
    <source>
        <dbReference type="SAM" id="MobiDB-lite"/>
    </source>
</evidence>
<accession>A0A0Q3SCD7</accession>
<dbReference type="ExpressionAtlas" id="A0A0Q3SCD7">
    <property type="expression patterns" value="baseline"/>
</dbReference>
<dbReference type="PANTHER" id="PTHR15319">
    <property type="entry name" value="TATA BOX-BINDING PROTEIN ASSOCIATED FACTOR RNA POLYMERASE I SUBUNIT C"/>
    <property type="match status" value="1"/>
</dbReference>
<reference evidence="3" key="3">
    <citation type="submission" date="2018-08" db="UniProtKB">
        <authorList>
            <consortium name="EnsemblPlants"/>
        </authorList>
    </citation>
    <scope>IDENTIFICATION</scope>
    <source>
        <strain evidence="3">cv. Bd21</strain>
    </source>
</reference>
<gene>
    <name evidence="2" type="ORF">BRADI_1g68550v3</name>
</gene>
<dbReference type="GO" id="GO:0001164">
    <property type="term" value="F:RNA polymerase I core promoter sequence-specific DNA binding"/>
    <property type="evidence" value="ECO:0000318"/>
    <property type="project" value="GO_Central"/>
</dbReference>
<dbReference type="AlphaFoldDB" id="A0A0Q3SCD7"/>
<dbReference type="EnsemblPlants" id="KQK22642">
    <property type="protein sequence ID" value="KQK22642"/>
    <property type="gene ID" value="BRADI_1g68550v3"/>
</dbReference>
<feature type="region of interest" description="Disordered" evidence="1">
    <location>
        <begin position="772"/>
        <end position="792"/>
    </location>
</feature>
<dbReference type="OrthoDB" id="2382881at2759"/>
<dbReference type="InParanoid" id="A0A0Q3SCD7"/>
<dbReference type="STRING" id="15368.A0A0Q3SCD7"/>
<dbReference type="PANTHER" id="PTHR15319:SF1">
    <property type="entry name" value="TATA BOX-BINDING PROTEIN-ASSOCIATED FACTOR RNA POLYMERASE I SUBUNIT C"/>
    <property type="match status" value="1"/>
</dbReference>
<dbReference type="InterPro" id="IPR038801">
    <property type="entry name" value="TAF1C"/>
</dbReference>